<evidence type="ECO:0000259" key="3">
    <source>
        <dbReference type="Pfam" id="PF02541"/>
    </source>
</evidence>
<dbReference type="Gene3D" id="1.10.3210.10">
    <property type="entry name" value="Hypothetical protein af1432"/>
    <property type="match status" value="1"/>
</dbReference>
<dbReference type="Gene3D" id="3.30.420.40">
    <property type="match status" value="1"/>
</dbReference>
<dbReference type="GO" id="GO:0016787">
    <property type="term" value="F:hydrolase activity"/>
    <property type="evidence" value="ECO:0007669"/>
    <property type="project" value="UniProtKB-KW"/>
</dbReference>
<gene>
    <name evidence="5" type="ORF">SAMN02745207_01740</name>
</gene>
<evidence type="ECO:0000259" key="4">
    <source>
        <dbReference type="Pfam" id="PF21447"/>
    </source>
</evidence>
<evidence type="ECO:0000256" key="2">
    <source>
        <dbReference type="ARBA" id="ARBA00022801"/>
    </source>
</evidence>
<dbReference type="SUPFAM" id="SSF53067">
    <property type="entry name" value="Actin-like ATPase domain"/>
    <property type="match status" value="2"/>
</dbReference>
<evidence type="ECO:0000313" key="6">
    <source>
        <dbReference type="Proteomes" id="UP000184447"/>
    </source>
</evidence>
<dbReference type="EMBL" id="FQXM01000008">
    <property type="protein sequence ID" value="SHH62483.1"/>
    <property type="molecule type" value="Genomic_DNA"/>
</dbReference>
<dbReference type="OrthoDB" id="9807195at2"/>
<dbReference type="AlphaFoldDB" id="A0A1M5UIL1"/>
<dbReference type="STRING" id="1121316.SAMN02745207_01740"/>
<proteinExistence type="inferred from homology"/>
<accession>A0A1M5UIL1</accession>
<dbReference type="InterPro" id="IPR048950">
    <property type="entry name" value="Ppx_GppA_C"/>
</dbReference>
<dbReference type="GO" id="GO:0006357">
    <property type="term" value="P:regulation of transcription by RNA polymerase II"/>
    <property type="evidence" value="ECO:0007669"/>
    <property type="project" value="TreeGrafter"/>
</dbReference>
<dbReference type="PANTHER" id="PTHR30005">
    <property type="entry name" value="EXOPOLYPHOSPHATASE"/>
    <property type="match status" value="1"/>
</dbReference>
<dbReference type="InterPro" id="IPR050273">
    <property type="entry name" value="GppA/Ppx_hydrolase"/>
</dbReference>
<keyword evidence="6" id="KW-1185">Reference proteome</keyword>
<dbReference type="SUPFAM" id="SSF109604">
    <property type="entry name" value="HD-domain/PDEase-like"/>
    <property type="match status" value="1"/>
</dbReference>
<evidence type="ECO:0000256" key="1">
    <source>
        <dbReference type="ARBA" id="ARBA00007125"/>
    </source>
</evidence>
<dbReference type="CDD" id="cd24052">
    <property type="entry name" value="ASKHA_NBD_HpPPX-GppA-like"/>
    <property type="match status" value="1"/>
</dbReference>
<organism evidence="5 6">
    <name type="scientific">Clostridium grantii DSM 8605</name>
    <dbReference type="NCBI Taxonomy" id="1121316"/>
    <lineage>
        <taxon>Bacteria</taxon>
        <taxon>Bacillati</taxon>
        <taxon>Bacillota</taxon>
        <taxon>Clostridia</taxon>
        <taxon>Eubacteriales</taxon>
        <taxon>Clostridiaceae</taxon>
        <taxon>Clostridium</taxon>
    </lineage>
</organism>
<feature type="domain" description="Ppx/GppA phosphatase C-terminal" evidence="4">
    <location>
        <begin position="315"/>
        <end position="472"/>
    </location>
</feature>
<dbReference type="InterPro" id="IPR043129">
    <property type="entry name" value="ATPase_NBD"/>
</dbReference>
<dbReference type="Pfam" id="PF21447">
    <property type="entry name" value="Ppx-GppA_III"/>
    <property type="match status" value="1"/>
</dbReference>
<dbReference type="RefSeq" id="WP_159434064.1">
    <property type="nucleotide sequence ID" value="NZ_FQXM01000008.1"/>
</dbReference>
<dbReference type="InterPro" id="IPR003695">
    <property type="entry name" value="Ppx_GppA_N"/>
</dbReference>
<dbReference type="PANTHER" id="PTHR30005:SF0">
    <property type="entry name" value="RETROGRADE REGULATION PROTEIN 2"/>
    <property type="match status" value="1"/>
</dbReference>
<keyword evidence="2" id="KW-0378">Hydrolase</keyword>
<sequence>MKKTAFIDIGSNSFTLVICEYEEETNYRIIDVLKKSVRLGDMNKKGFLSDEKISLAIETLKMFKNLCVGSEVNDIKAVATEAVRKAKNQEEFLLEVKKETDIEITVLTGEMEAFYDYLGVMNTMDAKDGILMDIGGSSTEIVYIKNKKIKESVSLPFGAITITRDFDLKDKLTKKQEEDITEYVIKQLNSVKWMKSVKEPILIGVGGSIRNIGKIHRKRVNYMLNLEHNYKLGNEQVFEIFDLVKSKTFLQRKNVRGLSESRVDIIVGALTAVVATMKYFKTKDMLISGKGLRDGLIYERVLGSKIPMNNPLNFSINNILINNNLKINHANQIYQITKALYYFLEDISEFEDEKYDRILKSAAFLHDCGININYDKRKAHSAYLILNIDINGMNHNEIIQTALAIDAEENGDIKKKYFKYKKMLDKKDIENLKKLSILLRIAESLDRSATQSVKAVSCEILDDKFKVGVQSDRNIDFEIKDAMNYNDIFASIFKIEMEIYKI</sequence>
<dbReference type="Pfam" id="PF02541">
    <property type="entry name" value="Ppx-GppA"/>
    <property type="match status" value="1"/>
</dbReference>
<feature type="domain" description="Ppx/GppA phosphatase N-terminal" evidence="3">
    <location>
        <begin position="27"/>
        <end position="301"/>
    </location>
</feature>
<reference evidence="5 6" key="1">
    <citation type="submission" date="2016-11" db="EMBL/GenBank/DDBJ databases">
        <authorList>
            <person name="Jaros S."/>
            <person name="Januszkiewicz K."/>
            <person name="Wedrychowicz H."/>
        </authorList>
    </citation>
    <scope>NUCLEOTIDE SEQUENCE [LARGE SCALE GENOMIC DNA]</scope>
    <source>
        <strain evidence="5 6">DSM 8605</strain>
    </source>
</reference>
<dbReference type="Proteomes" id="UP000184447">
    <property type="component" value="Unassembled WGS sequence"/>
</dbReference>
<name>A0A1M5UIL1_9CLOT</name>
<comment type="similarity">
    <text evidence="1">Belongs to the GppA/Ppx family.</text>
</comment>
<evidence type="ECO:0000313" key="5">
    <source>
        <dbReference type="EMBL" id="SHH62483.1"/>
    </source>
</evidence>
<protein>
    <submittedName>
        <fullName evidence="5">Exopolyphosphatase / guanosine-5'-triphosphate,3'-diphosphate pyrophosphatase</fullName>
    </submittedName>
</protein>
<dbReference type="InterPro" id="IPR030673">
    <property type="entry name" value="PyroPPase_GppA_Ppx"/>
</dbReference>
<dbReference type="Gene3D" id="3.30.420.150">
    <property type="entry name" value="Exopolyphosphatase. Domain 2"/>
    <property type="match status" value="1"/>
</dbReference>
<dbReference type="PIRSF" id="PIRSF001267">
    <property type="entry name" value="Pyrophosphatase_GppA_Ppx"/>
    <property type="match status" value="1"/>
</dbReference>